<evidence type="ECO:0000256" key="1">
    <source>
        <dbReference type="SAM" id="Phobius"/>
    </source>
</evidence>
<evidence type="ECO:0000313" key="2">
    <source>
        <dbReference type="EMBL" id="RNA21866.1"/>
    </source>
</evidence>
<dbReference type="AlphaFoldDB" id="A0A3M7REA8"/>
<accession>A0A3M7REA8</accession>
<gene>
    <name evidence="2" type="ORF">BpHYR1_049525</name>
</gene>
<dbReference type="Proteomes" id="UP000276133">
    <property type="component" value="Unassembled WGS sequence"/>
</dbReference>
<comment type="caution">
    <text evidence="2">The sequence shown here is derived from an EMBL/GenBank/DDBJ whole genome shotgun (WGS) entry which is preliminary data.</text>
</comment>
<keyword evidence="1" id="KW-0472">Membrane</keyword>
<keyword evidence="1" id="KW-0812">Transmembrane</keyword>
<sequence>MIYSFIDSDLLKFKISKFQNYPEVFILSSNFLSTCAFFLFFHIFFKNFTITSNFSLRDLRNKPLLIIHLFALFTWSCHFQSCKDCSIITISLD</sequence>
<dbReference type="EMBL" id="REGN01003574">
    <property type="protein sequence ID" value="RNA21866.1"/>
    <property type="molecule type" value="Genomic_DNA"/>
</dbReference>
<keyword evidence="3" id="KW-1185">Reference proteome</keyword>
<name>A0A3M7REA8_BRAPC</name>
<feature type="transmembrane region" description="Helical" evidence="1">
    <location>
        <begin position="24"/>
        <end position="44"/>
    </location>
</feature>
<keyword evidence="1" id="KW-1133">Transmembrane helix</keyword>
<protein>
    <submittedName>
        <fullName evidence="2">Uncharacterized protein</fullName>
    </submittedName>
</protein>
<reference evidence="2 3" key="1">
    <citation type="journal article" date="2018" name="Sci. Rep.">
        <title>Genomic signatures of local adaptation to the degree of environmental predictability in rotifers.</title>
        <authorList>
            <person name="Franch-Gras L."/>
            <person name="Hahn C."/>
            <person name="Garcia-Roger E.M."/>
            <person name="Carmona M.J."/>
            <person name="Serra M."/>
            <person name="Gomez A."/>
        </authorList>
    </citation>
    <scope>NUCLEOTIDE SEQUENCE [LARGE SCALE GENOMIC DNA]</scope>
    <source>
        <strain evidence="2">HYR1</strain>
    </source>
</reference>
<organism evidence="2 3">
    <name type="scientific">Brachionus plicatilis</name>
    <name type="common">Marine rotifer</name>
    <name type="synonym">Brachionus muelleri</name>
    <dbReference type="NCBI Taxonomy" id="10195"/>
    <lineage>
        <taxon>Eukaryota</taxon>
        <taxon>Metazoa</taxon>
        <taxon>Spiralia</taxon>
        <taxon>Gnathifera</taxon>
        <taxon>Rotifera</taxon>
        <taxon>Eurotatoria</taxon>
        <taxon>Monogononta</taxon>
        <taxon>Pseudotrocha</taxon>
        <taxon>Ploima</taxon>
        <taxon>Brachionidae</taxon>
        <taxon>Brachionus</taxon>
    </lineage>
</organism>
<evidence type="ECO:0000313" key="3">
    <source>
        <dbReference type="Proteomes" id="UP000276133"/>
    </source>
</evidence>
<proteinExistence type="predicted"/>